<evidence type="ECO:0000313" key="1">
    <source>
        <dbReference type="EMBL" id="JAB77231.1"/>
    </source>
</evidence>
<protein>
    <submittedName>
        <fullName evidence="1">Uncharacterized protein</fullName>
    </submittedName>
</protein>
<accession>V5IG63</accession>
<reference evidence="1" key="1">
    <citation type="journal article" date="2015" name="Sci. Rep.">
        <title>Tissue- and time-dependent transcription in Ixodes ricinus salivary glands and midguts when blood feeding on the vertebrate host.</title>
        <authorList>
            <person name="Kotsyfakis M."/>
            <person name="Schwarz A."/>
            <person name="Erhart J."/>
            <person name="Ribeiro J.M."/>
        </authorList>
    </citation>
    <scope>NUCLEOTIDE SEQUENCE</scope>
    <source>
        <tissue evidence="1">Salivary gland and midgut</tissue>
    </source>
</reference>
<sequence length="131" mass="15234">MRVPAFTKSFFFKLHSETLPVKVFLEGKGIPVAWSVNCLLCKMPETIEHAFLNCWDAVFLWDVLQRILKKDLPLTPHGIRYLPVDGGNSMVPYDMIMLVGLHSLWRCRMAVRHADVDVRPAHRYFVEMMVF</sequence>
<proteinExistence type="evidence at transcript level"/>
<organism evidence="1">
    <name type="scientific">Ixodes ricinus</name>
    <name type="common">Common tick</name>
    <name type="synonym">Acarus ricinus</name>
    <dbReference type="NCBI Taxonomy" id="34613"/>
    <lineage>
        <taxon>Eukaryota</taxon>
        <taxon>Metazoa</taxon>
        <taxon>Ecdysozoa</taxon>
        <taxon>Arthropoda</taxon>
        <taxon>Chelicerata</taxon>
        <taxon>Arachnida</taxon>
        <taxon>Acari</taxon>
        <taxon>Parasitiformes</taxon>
        <taxon>Ixodida</taxon>
        <taxon>Ixodoidea</taxon>
        <taxon>Ixodidae</taxon>
        <taxon>Ixodinae</taxon>
        <taxon>Ixodes</taxon>
    </lineage>
</organism>
<dbReference type="AlphaFoldDB" id="V5IG63"/>
<dbReference type="EMBL" id="GANP01007237">
    <property type="protein sequence ID" value="JAB77231.1"/>
    <property type="molecule type" value="mRNA"/>
</dbReference>
<name>V5IG63_IXORI</name>